<dbReference type="OrthoDB" id="5582699at2"/>
<dbReference type="RefSeq" id="WP_057725548.1">
    <property type="nucleotide sequence ID" value="NZ_JYLM01000011.1"/>
</dbReference>
<accession>A0A1H2DWJ4</accession>
<evidence type="ECO:0000259" key="4">
    <source>
        <dbReference type="PROSITE" id="PS01124"/>
    </source>
</evidence>
<dbReference type="SMART" id="SM00342">
    <property type="entry name" value="HTH_ARAC"/>
    <property type="match status" value="1"/>
</dbReference>
<protein>
    <submittedName>
        <fullName evidence="5">AraC-type DNA-binding protein</fullName>
    </submittedName>
</protein>
<evidence type="ECO:0000256" key="1">
    <source>
        <dbReference type="ARBA" id="ARBA00023015"/>
    </source>
</evidence>
<dbReference type="InterPro" id="IPR032687">
    <property type="entry name" value="AraC-type_N"/>
</dbReference>
<evidence type="ECO:0000256" key="2">
    <source>
        <dbReference type="ARBA" id="ARBA00023125"/>
    </source>
</evidence>
<dbReference type="PANTHER" id="PTHR47894:SF1">
    <property type="entry name" value="HTH-TYPE TRANSCRIPTIONAL REGULATOR VQSM"/>
    <property type="match status" value="1"/>
</dbReference>
<organism evidence="5 6">
    <name type="scientific">Pseudomonas orientalis</name>
    <dbReference type="NCBI Taxonomy" id="76758"/>
    <lineage>
        <taxon>Bacteria</taxon>
        <taxon>Pseudomonadati</taxon>
        <taxon>Pseudomonadota</taxon>
        <taxon>Gammaproteobacteria</taxon>
        <taxon>Pseudomonadales</taxon>
        <taxon>Pseudomonadaceae</taxon>
        <taxon>Pseudomonas</taxon>
    </lineage>
</organism>
<feature type="domain" description="HTH araC/xylS-type" evidence="4">
    <location>
        <begin position="251"/>
        <end position="348"/>
    </location>
</feature>
<gene>
    <name evidence="5" type="ORF">SAMN04490197_0187</name>
</gene>
<dbReference type="Proteomes" id="UP000183653">
    <property type="component" value="Chromosome I"/>
</dbReference>
<dbReference type="EMBL" id="LT629782">
    <property type="protein sequence ID" value="SDT87223.1"/>
    <property type="molecule type" value="Genomic_DNA"/>
</dbReference>
<dbReference type="Pfam" id="PF12625">
    <property type="entry name" value="Arabinose_bd"/>
    <property type="match status" value="1"/>
</dbReference>
<evidence type="ECO:0000313" key="5">
    <source>
        <dbReference type="EMBL" id="SDT87223.1"/>
    </source>
</evidence>
<reference evidence="5 6" key="1">
    <citation type="submission" date="2016-10" db="EMBL/GenBank/DDBJ databases">
        <authorList>
            <person name="Varghese N."/>
            <person name="Submissions S."/>
        </authorList>
    </citation>
    <scope>NUCLEOTIDE SEQUENCE [LARGE SCALE GENOMIC DNA]</scope>
    <source>
        <strain evidence="5 6">BS2775</strain>
    </source>
</reference>
<dbReference type="GO" id="GO:0005829">
    <property type="term" value="C:cytosol"/>
    <property type="evidence" value="ECO:0007669"/>
    <property type="project" value="TreeGrafter"/>
</dbReference>
<sequence length="348" mass="39302">MFETAGDAHDWTQHPQHNEAVVVPNVARALLSLVSESGQSTERLCRGLGFGYEELLDLDMRLSYRQTRTLITRAQRAMGDPALGLSTGIRQTPVSWGFAGLAMLTCKTLGEAMSYGLEHQGDTGALMEHQASRQKEALIIEVKPKVFDLDIEPFLVEEAFSSAVAIVRRLVGQRFTPLRVELAYSRPAYADTYSRVFRCPIKFKAGKNRLISEAHWLTTRLPDYDDITCAPLRAKLDKLLNRGVSFDALIETLRSHIRTHLDDPQALQAYASQMNMSERTLRRRLTASGVSYSELLDQIRHERARDLLSNTAMTLAQVAHTLGYSDARVLRRAFKRWTGTLPSEQRRR</sequence>
<dbReference type="PANTHER" id="PTHR47894">
    <property type="entry name" value="HTH-TYPE TRANSCRIPTIONAL REGULATOR GADX"/>
    <property type="match status" value="1"/>
</dbReference>
<keyword evidence="2 5" id="KW-0238">DNA-binding</keyword>
<dbReference type="Gene3D" id="1.10.10.60">
    <property type="entry name" value="Homeodomain-like"/>
    <property type="match status" value="1"/>
</dbReference>
<keyword evidence="6" id="KW-1185">Reference proteome</keyword>
<dbReference type="PROSITE" id="PS01124">
    <property type="entry name" value="HTH_ARAC_FAMILY_2"/>
    <property type="match status" value="1"/>
</dbReference>
<keyword evidence="3" id="KW-0804">Transcription</keyword>
<evidence type="ECO:0000313" key="6">
    <source>
        <dbReference type="Proteomes" id="UP000183653"/>
    </source>
</evidence>
<keyword evidence="1" id="KW-0805">Transcription regulation</keyword>
<dbReference type="GO" id="GO:0003700">
    <property type="term" value="F:DNA-binding transcription factor activity"/>
    <property type="evidence" value="ECO:0007669"/>
    <property type="project" value="InterPro"/>
</dbReference>
<name>A0A1H2DWJ4_9PSED</name>
<dbReference type="InterPro" id="IPR009057">
    <property type="entry name" value="Homeodomain-like_sf"/>
</dbReference>
<dbReference type="InterPro" id="IPR018060">
    <property type="entry name" value="HTH_AraC"/>
</dbReference>
<dbReference type="Pfam" id="PF12833">
    <property type="entry name" value="HTH_18"/>
    <property type="match status" value="1"/>
</dbReference>
<evidence type="ECO:0000256" key="3">
    <source>
        <dbReference type="ARBA" id="ARBA00023163"/>
    </source>
</evidence>
<dbReference type="SUPFAM" id="SSF46689">
    <property type="entry name" value="Homeodomain-like"/>
    <property type="match status" value="1"/>
</dbReference>
<dbReference type="AlphaFoldDB" id="A0A1H2DWJ4"/>
<proteinExistence type="predicted"/>
<dbReference type="GO" id="GO:0000976">
    <property type="term" value="F:transcription cis-regulatory region binding"/>
    <property type="evidence" value="ECO:0007669"/>
    <property type="project" value="TreeGrafter"/>
</dbReference>